<dbReference type="AlphaFoldDB" id="A0A1F8H4Z2"/>
<dbReference type="Gene3D" id="3.30.420.10">
    <property type="entry name" value="Ribonuclease H-like superfamily/Ribonuclease H"/>
    <property type="match status" value="1"/>
</dbReference>
<dbReference type="GO" id="GO:0003676">
    <property type="term" value="F:nucleic acid binding"/>
    <property type="evidence" value="ECO:0007669"/>
    <property type="project" value="InterPro"/>
</dbReference>
<sequence length="237" mass="27168">MAKLVFDIETIGENYNELDETTQEILTRWIEKGSGSEEEYKVKLEELKDGMGFSPLTGEICVIGIMDVEQNKGAVYYQNPAEPIQESETEGVKFKAMSEVEMLNKFWELAGRYDEFISFNGRAFDVPFMMVRSAVHGIRPSKDLLSNRYLSLQKFGSKHVDLFDQLSFYGAVYRQKGGLHLWSRAFGIASPKAEGVSGDQVSALFEQKEYLKIAQYNVGDLRATRELYLKWEEFLKF</sequence>
<dbReference type="Pfam" id="PF10108">
    <property type="entry name" value="DNA_pol_B_exo2"/>
    <property type="match status" value="1"/>
</dbReference>
<evidence type="ECO:0000313" key="3">
    <source>
        <dbReference type="Proteomes" id="UP000177494"/>
    </source>
</evidence>
<protein>
    <recommendedName>
        <fullName evidence="1">Predicted 3'-5' exonuclease PolB-like domain-containing protein</fullName>
    </recommendedName>
</protein>
<reference evidence="2 3" key="1">
    <citation type="journal article" date="2016" name="Nat. Commun.">
        <title>Thousands of microbial genomes shed light on interconnected biogeochemical processes in an aquifer system.</title>
        <authorList>
            <person name="Anantharaman K."/>
            <person name="Brown C.T."/>
            <person name="Hug L.A."/>
            <person name="Sharon I."/>
            <person name="Castelle C.J."/>
            <person name="Probst A.J."/>
            <person name="Thomas B.C."/>
            <person name="Singh A."/>
            <person name="Wilkins M.J."/>
            <person name="Karaoz U."/>
            <person name="Brodie E.L."/>
            <person name="Williams K.H."/>
            <person name="Hubbard S.S."/>
            <person name="Banfield J.F."/>
        </authorList>
    </citation>
    <scope>NUCLEOTIDE SEQUENCE [LARGE SCALE GENOMIC DNA]</scope>
</reference>
<dbReference type="InterPro" id="IPR012337">
    <property type="entry name" value="RNaseH-like_sf"/>
</dbReference>
<evidence type="ECO:0000259" key="1">
    <source>
        <dbReference type="Pfam" id="PF10108"/>
    </source>
</evidence>
<proteinExistence type="predicted"/>
<dbReference type="Proteomes" id="UP000177494">
    <property type="component" value="Unassembled WGS sequence"/>
</dbReference>
<evidence type="ECO:0000313" key="2">
    <source>
        <dbReference type="EMBL" id="OGN31929.1"/>
    </source>
</evidence>
<accession>A0A1F8H4Z2</accession>
<organism evidence="2 3">
    <name type="scientific">Candidatus Yanofskybacteria bacterium RIFCSPLOWO2_02_FULL_45_10</name>
    <dbReference type="NCBI Taxonomy" id="1802706"/>
    <lineage>
        <taxon>Bacteria</taxon>
        <taxon>Candidatus Yanofskyibacteriota</taxon>
    </lineage>
</organism>
<name>A0A1F8H4Z2_9BACT</name>
<dbReference type="InterPro" id="IPR019288">
    <property type="entry name" value="3'-5'_exonuclease_PolB-like"/>
</dbReference>
<gene>
    <name evidence="2" type="ORF">A3I32_03040</name>
</gene>
<feature type="domain" description="Predicted 3'-5' exonuclease PolB-like" evidence="1">
    <location>
        <begin position="95"/>
        <end position="233"/>
    </location>
</feature>
<dbReference type="SUPFAM" id="SSF53098">
    <property type="entry name" value="Ribonuclease H-like"/>
    <property type="match status" value="1"/>
</dbReference>
<dbReference type="InterPro" id="IPR036397">
    <property type="entry name" value="RNaseH_sf"/>
</dbReference>
<comment type="caution">
    <text evidence="2">The sequence shown here is derived from an EMBL/GenBank/DDBJ whole genome shotgun (WGS) entry which is preliminary data.</text>
</comment>
<dbReference type="STRING" id="1802706.A3I32_03040"/>
<dbReference type="EMBL" id="MGKU01000029">
    <property type="protein sequence ID" value="OGN31929.1"/>
    <property type="molecule type" value="Genomic_DNA"/>
</dbReference>